<keyword evidence="3" id="KW-1185">Reference proteome</keyword>
<evidence type="ECO:0000313" key="3">
    <source>
        <dbReference type="Proteomes" id="UP000318307"/>
    </source>
</evidence>
<feature type="compositionally biased region" description="Acidic residues" evidence="1">
    <location>
        <begin position="187"/>
        <end position="241"/>
    </location>
</feature>
<feature type="region of interest" description="Disordered" evidence="1">
    <location>
        <begin position="171"/>
        <end position="241"/>
    </location>
</feature>
<dbReference type="EMBL" id="VLLC01000039">
    <property type="protein sequence ID" value="TWI64833.1"/>
    <property type="molecule type" value="Genomic_DNA"/>
</dbReference>
<name>A0A562R7I7_9BACT</name>
<comment type="caution">
    <text evidence="2">The sequence shown here is derived from an EMBL/GenBank/DDBJ whole genome shotgun (WGS) entry which is preliminary data.</text>
</comment>
<evidence type="ECO:0000313" key="2">
    <source>
        <dbReference type="EMBL" id="TWI64833.1"/>
    </source>
</evidence>
<gene>
    <name evidence="2" type="ORF">LZ24_03101</name>
</gene>
<feature type="non-terminal residue" evidence="2">
    <location>
        <position position="241"/>
    </location>
</feature>
<reference evidence="2 3" key="1">
    <citation type="submission" date="2019-07" db="EMBL/GenBank/DDBJ databases">
        <title>Genome sequencing of 100 strains of the haloalkaliphilic chemolithoautotrophic sulfur-oxidizing bacterium Thioalkalivibrio.</title>
        <authorList>
            <person name="Muyzer G."/>
        </authorList>
    </citation>
    <scope>NUCLEOTIDE SEQUENCE [LARGE SCALE GENOMIC DNA]</scope>
    <source>
        <strain evidence="2 3">ASO4-4</strain>
    </source>
</reference>
<accession>A0A562R7I7</accession>
<protein>
    <submittedName>
        <fullName evidence="2">Uncharacterized protein</fullName>
    </submittedName>
</protein>
<sequence>MNLNLTLKGIDQAFDNLPYRNPNAPKYRLIQAIRKHYTSEDDLTAIHEIPAEKLIAEVWETGEDPQAIRSRIKNFASLRTAINADLKKMMEEDKNPEGVIIGKNNTFEMDNSMREKLLQTVSGMVSGDNSQMSISRLYELIGIVKDFLDRREKGLDDPDGKELQELKNLLESIDSPAAPLPEPDTGAGEEEGGEEDEADTGDGEEEGGAEDETEADAIELEEDEEVQDAEEIDEDTETIEL</sequence>
<dbReference type="Proteomes" id="UP000318307">
    <property type="component" value="Unassembled WGS sequence"/>
</dbReference>
<organism evidence="2 3">
    <name type="scientific">Desulfobotulus alkaliphilus</name>
    <dbReference type="NCBI Taxonomy" id="622671"/>
    <lineage>
        <taxon>Bacteria</taxon>
        <taxon>Pseudomonadati</taxon>
        <taxon>Thermodesulfobacteriota</taxon>
        <taxon>Desulfobacteria</taxon>
        <taxon>Desulfobacterales</taxon>
        <taxon>Desulfobacteraceae</taxon>
        <taxon>Desulfobotulus</taxon>
    </lineage>
</organism>
<proteinExistence type="predicted"/>
<dbReference type="AlphaFoldDB" id="A0A562R7I7"/>
<evidence type="ECO:0000256" key="1">
    <source>
        <dbReference type="SAM" id="MobiDB-lite"/>
    </source>
</evidence>